<dbReference type="AlphaFoldDB" id="A0A8D8SM66"/>
<name>A0A8D8SM66_9HEMI</name>
<feature type="transmembrane region" description="Helical" evidence="1">
    <location>
        <begin position="140"/>
        <end position="167"/>
    </location>
</feature>
<protein>
    <submittedName>
        <fullName evidence="2">Uncharacterized protein</fullName>
    </submittedName>
</protein>
<proteinExistence type="predicted"/>
<dbReference type="EMBL" id="HBUF01227850">
    <property type="protein sequence ID" value="CAG6672203.1"/>
    <property type="molecule type" value="Transcribed_RNA"/>
</dbReference>
<organism evidence="2">
    <name type="scientific">Cacopsylla melanoneura</name>
    <dbReference type="NCBI Taxonomy" id="428564"/>
    <lineage>
        <taxon>Eukaryota</taxon>
        <taxon>Metazoa</taxon>
        <taxon>Ecdysozoa</taxon>
        <taxon>Arthropoda</taxon>
        <taxon>Hexapoda</taxon>
        <taxon>Insecta</taxon>
        <taxon>Pterygota</taxon>
        <taxon>Neoptera</taxon>
        <taxon>Paraneoptera</taxon>
        <taxon>Hemiptera</taxon>
        <taxon>Sternorrhyncha</taxon>
        <taxon>Psylloidea</taxon>
        <taxon>Psyllidae</taxon>
        <taxon>Psyllinae</taxon>
        <taxon>Cacopsylla</taxon>
    </lineage>
</organism>
<dbReference type="EMBL" id="HBUF01227849">
    <property type="protein sequence ID" value="CAG6672201.1"/>
    <property type="molecule type" value="Transcribed_RNA"/>
</dbReference>
<dbReference type="EMBL" id="HBUF01227852">
    <property type="protein sequence ID" value="CAG6672207.1"/>
    <property type="molecule type" value="Transcribed_RNA"/>
</dbReference>
<accession>A0A8D8SM66</accession>
<evidence type="ECO:0000256" key="1">
    <source>
        <dbReference type="SAM" id="Phobius"/>
    </source>
</evidence>
<dbReference type="EMBL" id="HBUF01227851">
    <property type="protein sequence ID" value="CAG6672205.1"/>
    <property type="molecule type" value="Transcribed_RNA"/>
</dbReference>
<feature type="transmembrane region" description="Helical" evidence="1">
    <location>
        <begin position="93"/>
        <end position="119"/>
    </location>
</feature>
<keyword evidence="1" id="KW-1133">Transmembrane helix</keyword>
<sequence>MLERFFNTGPGNWEKMMFFQSLPIPFQALSMFRYLSRFSLLFECLPIFPQSLAHLFRSLSFSFFVLTPIFSEFRSNPIHDVCLSLGGEVFPRFSISNAWVCFAFYFVLFELFFFCFGHFDNPIRTSFCLYLLPHFQHQFAYEHISICTSTGFVLLPILLGVVTHLFVSFCDVFCSLPRPKDSQFLFHDDTLSFSHCCSPIVSLIC</sequence>
<keyword evidence="1" id="KW-0472">Membrane</keyword>
<evidence type="ECO:0000313" key="2">
    <source>
        <dbReference type="EMBL" id="CAG6672203.1"/>
    </source>
</evidence>
<keyword evidence="1" id="KW-0812">Transmembrane</keyword>
<reference evidence="2" key="1">
    <citation type="submission" date="2021-05" db="EMBL/GenBank/DDBJ databases">
        <authorList>
            <person name="Alioto T."/>
            <person name="Alioto T."/>
            <person name="Gomez Garrido J."/>
        </authorList>
    </citation>
    <scope>NUCLEOTIDE SEQUENCE</scope>
</reference>